<dbReference type="InterPro" id="IPR013249">
    <property type="entry name" value="RNA_pol_sigma70_r4_t2"/>
</dbReference>
<evidence type="ECO:0000259" key="6">
    <source>
        <dbReference type="Pfam" id="PF04542"/>
    </source>
</evidence>
<evidence type="ECO:0000256" key="5">
    <source>
        <dbReference type="ARBA" id="ARBA00023163"/>
    </source>
</evidence>
<dbReference type="InterPro" id="IPR013324">
    <property type="entry name" value="RNA_pol_sigma_r3/r4-like"/>
</dbReference>
<dbReference type="InterPro" id="IPR036388">
    <property type="entry name" value="WH-like_DNA-bd_sf"/>
</dbReference>
<dbReference type="InterPro" id="IPR007627">
    <property type="entry name" value="RNA_pol_sigma70_r2"/>
</dbReference>
<keyword evidence="4" id="KW-0238">DNA-binding</keyword>
<dbReference type="Gene3D" id="1.10.10.10">
    <property type="entry name" value="Winged helix-like DNA-binding domain superfamily/Winged helix DNA-binding domain"/>
    <property type="match status" value="1"/>
</dbReference>
<keyword evidence="2" id="KW-0805">Transcription regulation</keyword>
<dbReference type="Gene3D" id="1.10.1740.10">
    <property type="match status" value="1"/>
</dbReference>
<dbReference type="EMBL" id="BAAANY010000003">
    <property type="protein sequence ID" value="GAA1663176.1"/>
    <property type="molecule type" value="Genomic_DNA"/>
</dbReference>
<dbReference type="Pfam" id="PF04542">
    <property type="entry name" value="Sigma70_r2"/>
    <property type="match status" value="1"/>
</dbReference>
<dbReference type="Pfam" id="PF08281">
    <property type="entry name" value="Sigma70_r4_2"/>
    <property type="match status" value="1"/>
</dbReference>
<dbReference type="InterPro" id="IPR039425">
    <property type="entry name" value="RNA_pol_sigma-70-like"/>
</dbReference>
<comment type="caution">
    <text evidence="8">The sequence shown here is derived from an EMBL/GenBank/DDBJ whole genome shotgun (WGS) entry which is preliminary data.</text>
</comment>
<dbReference type="InterPro" id="IPR014284">
    <property type="entry name" value="RNA_pol_sigma-70_dom"/>
</dbReference>
<dbReference type="NCBIfam" id="TIGR02937">
    <property type="entry name" value="sigma70-ECF"/>
    <property type="match status" value="1"/>
</dbReference>
<accession>A0ABN2G175</accession>
<dbReference type="RefSeq" id="WP_163573205.1">
    <property type="nucleotide sequence ID" value="NZ_BAAANY010000003.1"/>
</dbReference>
<name>A0ABN2G175_9ACTN</name>
<dbReference type="InterPro" id="IPR014325">
    <property type="entry name" value="RNA_pol_sigma-E_actinobac"/>
</dbReference>
<evidence type="ECO:0000313" key="9">
    <source>
        <dbReference type="Proteomes" id="UP001500618"/>
    </source>
</evidence>
<dbReference type="InterPro" id="IPR013325">
    <property type="entry name" value="RNA_pol_sigma_r2"/>
</dbReference>
<keyword evidence="5" id="KW-0804">Transcription</keyword>
<evidence type="ECO:0000256" key="4">
    <source>
        <dbReference type="ARBA" id="ARBA00023125"/>
    </source>
</evidence>
<evidence type="ECO:0000256" key="2">
    <source>
        <dbReference type="ARBA" id="ARBA00023015"/>
    </source>
</evidence>
<sequence length="176" mass="19885">MTSDEVDDFTSYVHRTTRQFTAIAYLLTGDQGRAEDLTQTAYAKTYVAWRRIRMEDPYAFTRRILLNSHIDWWRRRSRLEVPVAGLREPAPQPDFASVVIDRQELADAMSRLTRRERLVVVLRYFLDLPSDSVAAQLGVTTGTVKSTASRALGKLRADPVFAASGRIPQPEGVADV</sequence>
<proteinExistence type="inferred from homology"/>
<dbReference type="SUPFAM" id="SSF88659">
    <property type="entry name" value="Sigma3 and sigma4 domains of RNA polymerase sigma factors"/>
    <property type="match status" value="1"/>
</dbReference>
<organism evidence="8 9">
    <name type="scientific">Fodinicola feengrottensis</name>
    <dbReference type="NCBI Taxonomy" id="435914"/>
    <lineage>
        <taxon>Bacteria</taxon>
        <taxon>Bacillati</taxon>
        <taxon>Actinomycetota</taxon>
        <taxon>Actinomycetes</taxon>
        <taxon>Mycobacteriales</taxon>
        <taxon>Fodinicola</taxon>
    </lineage>
</organism>
<comment type="similarity">
    <text evidence="1">Belongs to the sigma-70 factor family. ECF subfamily.</text>
</comment>
<feature type="domain" description="RNA polymerase sigma-70 region 2" evidence="6">
    <location>
        <begin position="14"/>
        <end position="78"/>
    </location>
</feature>
<keyword evidence="9" id="KW-1185">Reference proteome</keyword>
<dbReference type="SUPFAM" id="SSF88946">
    <property type="entry name" value="Sigma2 domain of RNA polymerase sigma factors"/>
    <property type="match status" value="1"/>
</dbReference>
<dbReference type="PANTHER" id="PTHR43133:SF50">
    <property type="entry name" value="ECF RNA POLYMERASE SIGMA FACTOR SIGM"/>
    <property type="match status" value="1"/>
</dbReference>
<keyword evidence="3" id="KW-0731">Sigma factor</keyword>
<evidence type="ECO:0000313" key="8">
    <source>
        <dbReference type="EMBL" id="GAA1663176.1"/>
    </source>
</evidence>
<gene>
    <name evidence="8" type="ORF">GCM10009765_10800</name>
</gene>
<feature type="domain" description="RNA polymerase sigma factor 70 region 4 type 2" evidence="7">
    <location>
        <begin position="102"/>
        <end position="155"/>
    </location>
</feature>
<dbReference type="PANTHER" id="PTHR43133">
    <property type="entry name" value="RNA POLYMERASE ECF-TYPE SIGMA FACTO"/>
    <property type="match status" value="1"/>
</dbReference>
<dbReference type="NCBIfam" id="TIGR02983">
    <property type="entry name" value="SigE-fam_strep"/>
    <property type="match status" value="1"/>
</dbReference>
<dbReference type="CDD" id="cd06171">
    <property type="entry name" value="Sigma70_r4"/>
    <property type="match status" value="1"/>
</dbReference>
<evidence type="ECO:0000256" key="3">
    <source>
        <dbReference type="ARBA" id="ARBA00023082"/>
    </source>
</evidence>
<evidence type="ECO:0000259" key="7">
    <source>
        <dbReference type="Pfam" id="PF08281"/>
    </source>
</evidence>
<protein>
    <submittedName>
        <fullName evidence="8">SigE family RNA polymerase sigma factor</fullName>
    </submittedName>
</protein>
<evidence type="ECO:0000256" key="1">
    <source>
        <dbReference type="ARBA" id="ARBA00010641"/>
    </source>
</evidence>
<dbReference type="Proteomes" id="UP001500618">
    <property type="component" value="Unassembled WGS sequence"/>
</dbReference>
<reference evidence="8 9" key="1">
    <citation type="journal article" date="2019" name="Int. J. Syst. Evol. Microbiol.">
        <title>The Global Catalogue of Microorganisms (GCM) 10K type strain sequencing project: providing services to taxonomists for standard genome sequencing and annotation.</title>
        <authorList>
            <consortium name="The Broad Institute Genomics Platform"/>
            <consortium name="The Broad Institute Genome Sequencing Center for Infectious Disease"/>
            <person name="Wu L."/>
            <person name="Ma J."/>
        </authorList>
    </citation>
    <scope>NUCLEOTIDE SEQUENCE [LARGE SCALE GENOMIC DNA]</scope>
    <source>
        <strain evidence="8 9">JCM 14718</strain>
    </source>
</reference>